<proteinExistence type="predicted"/>
<organism evidence="7 8">
    <name type="scientific">Gigaspora margarita</name>
    <dbReference type="NCBI Taxonomy" id="4874"/>
    <lineage>
        <taxon>Eukaryota</taxon>
        <taxon>Fungi</taxon>
        <taxon>Fungi incertae sedis</taxon>
        <taxon>Mucoromycota</taxon>
        <taxon>Glomeromycotina</taxon>
        <taxon>Glomeromycetes</taxon>
        <taxon>Diversisporales</taxon>
        <taxon>Gigasporaceae</taxon>
        <taxon>Gigaspora</taxon>
    </lineage>
</organism>
<protein>
    <submittedName>
        <fullName evidence="7">Vacuolar ATPase assembly integral membrane protein vma21</fullName>
    </submittedName>
</protein>
<evidence type="ECO:0000256" key="3">
    <source>
        <dbReference type="ARBA" id="ARBA00022989"/>
    </source>
</evidence>
<evidence type="ECO:0000256" key="1">
    <source>
        <dbReference type="ARBA" id="ARBA00022692"/>
    </source>
</evidence>
<dbReference type="InterPro" id="IPR019013">
    <property type="entry name" value="Vma21"/>
</dbReference>
<keyword evidence="1 6" id="KW-0812">Transmembrane</keyword>
<feature type="transmembrane region" description="Helical" evidence="6">
    <location>
        <begin position="57"/>
        <end position="78"/>
    </location>
</feature>
<dbReference type="Pfam" id="PF09446">
    <property type="entry name" value="VMA21"/>
    <property type="match status" value="1"/>
</dbReference>
<dbReference type="EMBL" id="WTPW01000536">
    <property type="protein sequence ID" value="KAF0501484.1"/>
    <property type="molecule type" value="Genomic_DNA"/>
</dbReference>
<evidence type="ECO:0000313" key="8">
    <source>
        <dbReference type="Proteomes" id="UP000439903"/>
    </source>
</evidence>
<gene>
    <name evidence="7" type="ORF">F8M41_019991</name>
</gene>
<keyword evidence="8" id="KW-1185">Reference proteome</keyword>
<dbReference type="AlphaFoldDB" id="A0A8H4EK36"/>
<feature type="transmembrane region" description="Helical" evidence="6">
    <location>
        <begin position="21"/>
        <end position="42"/>
    </location>
</feature>
<evidence type="ECO:0000256" key="5">
    <source>
        <dbReference type="ARBA" id="ARBA00023329"/>
    </source>
</evidence>
<evidence type="ECO:0000256" key="4">
    <source>
        <dbReference type="ARBA" id="ARBA00023136"/>
    </source>
</evidence>
<sequence>MSSSSTSPIIQTKNPEFPRSVIYKLYIHTFFMVVLPLSTYFYTSKYFFEGEYGTTKAALSAAGIANAVVFSFIITAFMEDSGEKHQKRE</sequence>
<keyword evidence="4 6" id="KW-0472">Membrane</keyword>
<evidence type="ECO:0000256" key="2">
    <source>
        <dbReference type="ARBA" id="ARBA00022824"/>
    </source>
</evidence>
<accession>A0A8H4EK36</accession>
<dbReference type="GO" id="GO:0031410">
    <property type="term" value="C:cytoplasmic vesicle"/>
    <property type="evidence" value="ECO:0007669"/>
    <property type="project" value="UniProtKB-KW"/>
</dbReference>
<dbReference type="OrthoDB" id="160405at2759"/>
<evidence type="ECO:0000256" key="6">
    <source>
        <dbReference type="SAM" id="Phobius"/>
    </source>
</evidence>
<comment type="caution">
    <text evidence="7">The sequence shown here is derived from an EMBL/GenBank/DDBJ whole genome shotgun (WGS) entry which is preliminary data.</text>
</comment>
<dbReference type="Proteomes" id="UP000439903">
    <property type="component" value="Unassembled WGS sequence"/>
</dbReference>
<keyword evidence="2" id="KW-0256">Endoplasmic reticulum</keyword>
<reference evidence="7 8" key="1">
    <citation type="journal article" date="2019" name="Environ. Microbiol.">
        <title>At the nexus of three kingdoms: the genome of the mycorrhizal fungus Gigaspora margarita provides insights into plant, endobacterial and fungal interactions.</title>
        <authorList>
            <person name="Venice F."/>
            <person name="Ghignone S."/>
            <person name="Salvioli di Fossalunga A."/>
            <person name="Amselem J."/>
            <person name="Novero M."/>
            <person name="Xianan X."/>
            <person name="Sedzielewska Toro K."/>
            <person name="Morin E."/>
            <person name="Lipzen A."/>
            <person name="Grigoriev I.V."/>
            <person name="Henrissat B."/>
            <person name="Martin F.M."/>
            <person name="Bonfante P."/>
        </authorList>
    </citation>
    <scope>NUCLEOTIDE SEQUENCE [LARGE SCALE GENOMIC DNA]</scope>
    <source>
        <strain evidence="7 8">BEG34</strain>
    </source>
</reference>
<name>A0A8H4EK36_GIGMA</name>
<evidence type="ECO:0000313" key="7">
    <source>
        <dbReference type="EMBL" id="KAF0501484.1"/>
    </source>
</evidence>
<dbReference type="GO" id="GO:0070072">
    <property type="term" value="P:vacuolar proton-transporting V-type ATPase complex assembly"/>
    <property type="evidence" value="ECO:0007669"/>
    <property type="project" value="InterPro"/>
</dbReference>
<keyword evidence="3 6" id="KW-1133">Transmembrane helix</keyword>
<keyword evidence="5" id="KW-0968">Cytoplasmic vesicle</keyword>